<feature type="transmembrane region" description="Helical" evidence="2">
    <location>
        <begin position="439"/>
        <end position="460"/>
    </location>
</feature>
<protein>
    <submittedName>
        <fullName evidence="4">Dicarboxylate carrier protein</fullName>
    </submittedName>
</protein>
<dbReference type="AlphaFoldDB" id="A0A0N9XID4"/>
<feature type="transmembrane region" description="Helical" evidence="2">
    <location>
        <begin position="67"/>
        <end position="87"/>
    </location>
</feature>
<evidence type="ECO:0000313" key="5">
    <source>
        <dbReference type="Proteomes" id="UP000057134"/>
    </source>
</evidence>
<proteinExistence type="predicted"/>
<keyword evidence="2" id="KW-1133">Transmembrane helix</keyword>
<evidence type="ECO:0000256" key="1">
    <source>
        <dbReference type="SAM" id="MobiDB-lite"/>
    </source>
</evidence>
<feature type="region of interest" description="Disordered" evidence="1">
    <location>
        <begin position="238"/>
        <end position="260"/>
    </location>
</feature>
<feature type="domain" description="Dicarboxylate carrier MatC N-terminal" evidence="3">
    <location>
        <begin position="16"/>
        <end position="162"/>
    </location>
</feature>
<dbReference type="KEGG" id="mft:XA26_24290"/>
<dbReference type="Proteomes" id="UP000057134">
    <property type="component" value="Chromosome"/>
</dbReference>
<evidence type="ECO:0000256" key="2">
    <source>
        <dbReference type="SAM" id="Phobius"/>
    </source>
</evidence>
<feature type="transmembrane region" description="Helical" evidence="2">
    <location>
        <begin position="16"/>
        <end position="35"/>
    </location>
</feature>
<feature type="transmembrane region" description="Helical" evidence="2">
    <location>
        <begin position="41"/>
        <end position="60"/>
    </location>
</feature>
<keyword evidence="2" id="KW-0472">Membrane</keyword>
<dbReference type="STRING" id="1766.XA26_24290"/>
<keyword evidence="5" id="KW-1185">Reference proteome</keyword>
<dbReference type="EMBL" id="CP011269">
    <property type="protein sequence ID" value="ALI26272.1"/>
    <property type="molecule type" value="Genomic_DNA"/>
</dbReference>
<feature type="transmembrane region" description="Helical" evidence="2">
    <location>
        <begin position="402"/>
        <end position="427"/>
    </location>
</feature>
<dbReference type="Pfam" id="PF07158">
    <property type="entry name" value="MatC_N"/>
    <property type="match status" value="1"/>
</dbReference>
<feature type="transmembrane region" description="Helical" evidence="2">
    <location>
        <begin position="378"/>
        <end position="396"/>
    </location>
</feature>
<feature type="transmembrane region" description="Helical" evidence="2">
    <location>
        <begin position="319"/>
        <end position="335"/>
    </location>
</feature>
<name>A0A0N9XID4_MYCFO</name>
<dbReference type="InterPro" id="IPR009827">
    <property type="entry name" value="MatC_N"/>
</dbReference>
<evidence type="ECO:0000313" key="4">
    <source>
        <dbReference type="EMBL" id="ALI26272.1"/>
    </source>
</evidence>
<feature type="transmembrane region" description="Helical" evidence="2">
    <location>
        <begin position="266"/>
        <end position="285"/>
    </location>
</feature>
<feature type="transmembrane region" description="Helical" evidence="2">
    <location>
        <begin position="107"/>
        <end position="137"/>
    </location>
</feature>
<evidence type="ECO:0000259" key="3">
    <source>
        <dbReference type="Pfam" id="PF07158"/>
    </source>
</evidence>
<organism evidence="4 5">
    <name type="scientific">Mycolicibacterium fortuitum</name>
    <name type="common">Mycobacterium fortuitum</name>
    <dbReference type="NCBI Taxonomy" id="1766"/>
    <lineage>
        <taxon>Bacteria</taxon>
        <taxon>Bacillati</taxon>
        <taxon>Actinomycetota</taxon>
        <taxon>Actinomycetes</taxon>
        <taxon>Mycobacteriales</taxon>
        <taxon>Mycobacteriaceae</taxon>
        <taxon>Mycolicibacterium</taxon>
    </lineage>
</organism>
<gene>
    <name evidence="4" type="ORF">XA26_24290</name>
</gene>
<sequence>MDQLGSGSNVSKGDGMTIQLLALAIFVGVFAVSAWRNAHLGVLMFAAASGVGLALAGMPIDDVVDGFPIDILVLLVGVTYFFGIAHANGTIDRIIEVTLARVGHRTVLLPLVFFLLTAAISAMGSPLGGLVMAPIGMMVADKRAIDPMLMALSIGTGLSAGAFAPTSLFGIVTYGTAHQAGIALNPFVLLVVAVVVNLVLLAVAYVLFGGLKLQRNVVAEPAVALAAESQLVTVGGGSGRGEPHGAGASPAVPSEPERKPFTPNQIATVTAMVGLIGTVIGMSLTGMDPDIGVLAFALGAVLTLIDPRSGNKAIPRIDWSTVLLVGGIITFVGVLDNLGSVDLLGEFAGHIGVPLLSALFICLVAGLVSAFASTTGMLAALVPLALPLVAAGGIPGWALMCALGVCASIVDVSPFSTVGATLVATTVDEAQRPRMTRLLMRWGLSMVLIGPVLLVGALVVPGTVL</sequence>
<reference evidence="4 5" key="1">
    <citation type="journal article" date="2015" name="MBio">
        <title>Enzymatic Degradation of Phenazines Can Generate Energy and Protect Sensitive Organisms from Toxicity.</title>
        <authorList>
            <person name="Costa K.C."/>
            <person name="Bergkessel M."/>
            <person name="Saunders S."/>
            <person name="Korlach J."/>
            <person name="Newman D.K."/>
        </authorList>
    </citation>
    <scope>NUCLEOTIDE SEQUENCE [LARGE SCALE GENOMIC DNA]</scope>
    <source>
        <strain evidence="4 5">CT6</strain>
    </source>
</reference>
<feature type="transmembrane region" description="Helical" evidence="2">
    <location>
        <begin position="347"/>
        <end position="371"/>
    </location>
</feature>
<accession>A0A0N9XID4</accession>
<keyword evidence="2" id="KW-0812">Transmembrane</keyword>
<feature type="transmembrane region" description="Helical" evidence="2">
    <location>
        <begin position="187"/>
        <end position="208"/>
    </location>
</feature>
<dbReference type="PATRIC" id="fig|1766.6.peg.2412"/>
<feature type="transmembrane region" description="Helical" evidence="2">
    <location>
        <begin position="149"/>
        <end position="175"/>
    </location>
</feature>